<keyword evidence="2" id="KW-1185">Reference proteome</keyword>
<reference evidence="1 2" key="1">
    <citation type="journal article" date="2010" name="Science">
        <title>Genomic analysis of organismal complexity in the multicellular green alga Volvox carteri.</title>
        <authorList>
            <person name="Prochnik S.E."/>
            <person name="Umen J."/>
            <person name="Nedelcu A.M."/>
            <person name="Hallmann A."/>
            <person name="Miller S.M."/>
            <person name="Nishii I."/>
            <person name="Ferris P."/>
            <person name="Kuo A."/>
            <person name="Mitros T."/>
            <person name="Fritz-Laylin L.K."/>
            <person name="Hellsten U."/>
            <person name="Chapman J."/>
            <person name="Simakov O."/>
            <person name="Rensing S.A."/>
            <person name="Terry A."/>
            <person name="Pangilinan J."/>
            <person name="Kapitonov V."/>
            <person name="Jurka J."/>
            <person name="Salamov A."/>
            <person name="Shapiro H."/>
            <person name="Schmutz J."/>
            <person name="Grimwood J."/>
            <person name="Lindquist E."/>
            <person name="Lucas S."/>
            <person name="Grigoriev I.V."/>
            <person name="Schmitt R."/>
            <person name="Kirk D."/>
            <person name="Rokhsar D.S."/>
        </authorList>
    </citation>
    <scope>NUCLEOTIDE SEQUENCE [LARGE SCALE GENOMIC DNA]</scope>
    <source>
        <strain evidence="2">f. Nagariensis / Eve</strain>
    </source>
</reference>
<dbReference type="eggNOG" id="ENOG502QPUE">
    <property type="taxonomic scope" value="Eukaryota"/>
</dbReference>
<dbReference type="GeneID" id="9619249"/>
<dbReference type="InParanoid" id="D8UC73"/>
<protein>
    <submittedName>
        <fullName evidence="1">Uncharacterized protein</fullName>
    </submittedName>
</protein>
<gene>
    <name evidence="1" type="ORF">VOLCADRAFT_107150</name>
</gene>
<evidence type="ECO:0000313" key="1">
    <source>
        <dbReference type="EMBL" id="EFJ42646.1"/>
    </source>
</evidence>
<dbReference type="OrthoDB" id="2344127at2759"/>
<dbReference type="EMBL" id="GL378380">
    <property type="protein sequence ID" value="EFJ42646.1"/>
    <property type="molecule type" value="Genomic_DNA"/>
</dbReference>
<dbReference type="KEGG" id="vcn:VOLCADRAFT_107150"/>
<evidence type="ECO:0000313" key="2">
    <source>
        <dbReference type="Proteomes" id="UP000001058"/>
    </source>
</evidence>
<name>D8UC73_VOLCA</name>
<feature type="non-terminal residue" evidence="1">
    <location>
        <position position="940"/>
    </location>
</feature>
<dbReference type="AlphaFoldDB" id="D8UC73"/>
<dbReference type="Proteomes" id="UP000001058">
    <property type="component" value="Unassembled WGS sequence"/>
</dbReference>
<sequence>MDQEAQEAQLIVHLSEAFNKDEPRRLASVRGARLEPPIKRAYNNSAVCFYEDPADKKLKLHILWDELKSQKLADCQWLGGPNGKGYAELTNAFGDTTYGDLEARPLQYYSSTVVPFRHVLSAHAQLSLDRAQRDGKMAGSWTFQDYRSIDNVLTWLQTAELQEPPIAGSVSELSEVMSMSRRGRRLAGSGNMQPPAATAAHRAVRLGCGGGRGRHALTRLTTGPSPSVEAGSLMQASKDTAHIAHGGNRKGKREQRVPTSDYHALQRVPPALQPNSQACGTVCAHSQLMETGRSFPDACALNCQLPLARLPTITNCPCAPLQSGSFRAGPPYNYLLTLAQLPTATLPPVRRSGTMRASCVARRTVRRGSQCWAVGGSGAWAVAVLGGGASTVAAEEAVAAAAAEGAAATAWEVIDEVAADAVVGPIRTDIKVQRGAAAAAGAAVAAIAAVHSGAAAAAEASCGSGSARREDLIDAGLAPGVVTNGVALITYHSQLNLSPMVSKDVLEVAWEQLKAQAASWDPPLPSDLLWQSPQQIAMLAYLCQEWRGRLGTAITAAELVKQTLRGKLIPEVLADMRMVLQVLGQPTSQVLLLRELVDTMAGVERAKLPPAFEALLANFTTEQNGRLYLDNPLFAQVLQTNGVALITYHSQLNLSPMVSKDVLEVAWEQLKAQAASWDPPLPSDLLWQSPQQIAMLAYLCQEWRGRLGTAITAAELVKQTLRGKLIPEVLADMRMVLQVLGQPTSQVLLLRELVDTMAGVERAKLPPAFEALLANFTTEQNGRLYLDNPLFAQVLQAATTESGELLDSITAIPSLSSTMFRELVVLGERCTDKDFDSYEDLHSLLEAMASVLALTPDGLLKADWFIQVRDHRCNSRGSKTNFERDNRAQTDVKVGLRWFHRLLRNIPCHAPILDHQKFLDAYPPEMAAFHSSGRISKVLT</sequence>
<dbReference type="RefSeq" id="XP_002956297.1">
    <property type="nucleotide sequence ID" value="XM_002956251.1"/>
</dbReference>
<proteinExistence type="predicted"/>
<accession>D8UC73</accession>
<organism evidence="2">
    <name type="scientific">Volvox carteri f. nagariensis</name>
    <dbReference type="NCBI Taxonomy" id="3068"/>
    <lineage>
        <taxon>Eukaryota</taxon>
        <taxon>Viridiplantae</taxon>
        <taxon>Chlorophyta</taxon>
        <taxon>core chlorophytes</taxon>
        <taxon>Chlorophyceae</taxon>
        <taxon>CS clade</taxon>
        <taxon>Chlamydomonadales</taxon>
        <taxon>Volvocaceae</taxon>
        <taxon>Volvox</taxon>
    </lineage>
</organism>